<dbReference type="Pfam" id="PF00573">
    <property type="entry name" value="Ribosomal_L4"/>
    <property type="match status" value="1"/>
</dbReference>
<dbReference type="InterPro" id="IPR023574">
    <property type="entry name" value="Ribosomal_uL4_dom_sf"/>
</dbReference>
<dbReference type="EMBL" id="CP000493">
    <property type="protein sequence ID" value="ABM81133.1"/>
    <property type="molecule type" value="Genomic_DNA"/>
</dbReference>
<comment type="function">
    <text evidence="6">One of the primary rRNA binding proteins, this protein initially binds near the 5'-end of the 23S rRNA. It is important during the early stages of 50S assembly. It makes multiple contacts with different domains of the 23S rRNA in the assembled 50S subunit and ribosome.</text>
</comment>
<evidence type="ECO:0000313" key="7">
    <source>
        <dbReference type="EMBL" id="ABM81133.1"/>
    </source>
</evidence>
<dbReference type="GO" id="GO:0005840">
    <property type="term" value="C:ribosome"/>
    <property type="evidence" value="ECO:0007669"/>
    <property type="project" value="UniProtKB-KW"/>
</dbReference>
<evidence type="ECO:0000256" key="5">
    <source>
        <dbReference type="ARBA" id="ARBA00023274"/>
    </source>
</evidence>
<dbReference type="GeneID" id="4781536"/>
<dbReference type="AlphaFoldDB" id="A2BMC2"/>
<dbReference type="GO" id="GO:1990904">
    <property type="term" value="C:ribonucleoprotein complex"/>
    <property type="evidence" value="ECO:0007669"/>
    <property type="project" value="UniProtKB-KW"/>
</dbReference>
<organism evidence="7 8">
    <name type="scientific">Hyperthermus butylicus (strain DSM 5456 / JCM 9403 / PLM1-5)</name>
    <dbReference type="NCBI Taxonomy" id="415426"/>
    <lineage>
        <taxon>Archaea</taxon>
        <taxon>Thermoproteota</taxon>
        <taxon>Thermoprotei</taxon>
        <taxon>Desulfurococcales</taxon>
        <taxon>Pyrodictiaceae</taxon>
        <taxon>Hyperthermus</taxon>
    </lineage>
</organism>
<evidence type="ECO:0000256" key="2">
    <source>
        <dbReference type="ARBA" id="ARBA00022730"/>
    </source>
</evidence>
<evidence type="ECO:0000256" key="4">
    <source>
        <dbReference type="ARBA" id="ARBA00022980"/>
    </source>
</evidence>
<dbReference type="PANTHER" id="PTHR19431">
    <property type="entry name" value="60S RIBOSOMAL PROTEIN L4"/>
    <property type="match status" value="1"/>
</dbReference>
<dbReference type="KEGG" id="hbu:Hbut_1303"/>
<evidence type="ECO:0000313" key="8">
    <source>
        <dbReference type="Proteomes" id="UP000002593"/>
    </source>
</evidence>
<dbReference type="InterPro" id="IPR045240">
    <property type="entry name" value="Ribosomal_uL4_euk/arch"/>
</dbReference>
<reference evidence="7 8" key="1">
    <citation type="journal article" date="2007" name="Archaea">
        <title>The genome of Hyperthermus butylicus: a sulfur-reducing, peptide fermenting, neutrophilic Crenarchaeote growing up to 108 degrees C.</title>
        <authorList>
            <person name="Brugger K."/>
            <person name="Chen L."/>
            <person name="Stark M."/>
            <person name="Zibat A."/>
            <person name="Redder P."/>
            <person name="Ruepp A."/>
            <person name="Awayez M."/>
            <person name="She Q."/>
            <person name="Garrett R.A."/>
            <person name="Klenk H.P."/>
        </authorList>
    </citation>
    <scope>NUCLEOTIDE SEQUENCE [LARGE SCALE GENOMIC DNA]</scope>
    <source>
        <strain evidence="8">DSM 5456 / JCM 9403 / PLM1-5</strain>
    </source>
</reference>
<evidence type="ECO:0000256" key="6">
    <source>
        <dbReference type="HAMAP-Rule" id="MF_01328"/>
    </source>
</evidence>
<protein>
    <recommendedName>
        <fullName evidence="6">Large ribosomal subunit protein uL4</fullName>
    </recommendedName>
</protein>
<dbReference type="EnsemblBacteria" id="ABM81133">
    <property type="protein sequence ID" value="ABM81133"/>
    <property type="gene ID" value="Hbut_1303"/>
</dbReference>
<name>A2BMC2_HYPBU</name>
<dbReference type="InterPro" id="IPR019970">
    <property type="entry name" value="Ribosomall_uL4-arc"/>
</dbReference>
<keyword evidence="2 6" id="KW-0699">rRNA-binding</keyword>
<dbReference type="PROSITE" id="PS00939">
    <property type="entry name" value="RIBOSOMAL_L1E"/>
    <property type="match status" value="1"/>
</dbReference>
<proteinExistence type="inferred from homology"/>
<dbReference type="eggNOG" id="arCOG04071">
    <property type="taxonomic scope" value="Archaea"/>
</dbReference>
<dbReference type="GO" id="GO:0006412">
    <property type="term" value="P:translation"/>
    <property type="evidence" value="ECO:0007669"/>
    <property type="project" value="UniProtKB-UniRule"/>
</dbReference>
<accession>A2BMC2</accession>
<dbReference type="HAMAP" id="MF_01328_A">
    <property type="entry name" value="Ribosomal_uL4_A"/>
    <property type="match status" value="1"/>
</dbReference>
<sequence length="277" mass="30414">MASKIGSMIFLLATQPPRVPVYNLEGSVAEEVQLPRVFGLPVRIDLIRRAFLSEFTARLQPKGRDPLAGKRTTARSFGVGLGIARVPRIPGLGRAAFINSAVGGHLAHPPRVEKKIHEEINKKEKKLATASALAATARKEFVEKRGHRFPAQTVPVIVVDEVETSITRVKEAKLLLEKLGVWSDIERAKERTRIRAGKGKRRGRRYITPKSILFIVSNHNSSFARAVAGLPGVDVAEPWNVNVLQLAPGGVPGRLTVITRSALEELGKRFDSILLQI</sequence>
<keyword evidence="4 6" id="KW-0689">Ribosomal protein</keyword>
<dbReference type="GO" id="GO:0003735">
    <property type="term" value="F:structural constituent of ribosome"/>
    <property type="evidence" value="ECO:0007669"/>
    <property type="project" value="InterPro"/>
</dbReference>
<dbReference type="NCBIfam" id="TIGR03672">
    <property type="entry name" value="rpl4p_arch"/>
    <property type="match status" value="1"/>
</dbReference>
<dbReference type="InterPro" id="IPR013000">
    <property type="entry name" value="Ribosomal_uL4_euk/arc_CS"/>
</dbReference>
<dbReference type="GO" id="GO:0019843">
    <property type="term" value="F:rRNA binding"/>
    <property type="evidence" value="ECO:0007669"/>
    <property type="project" value="UniProtKB-UniRule"/>
</dbReference>
<dbReference type="InterPro" id="IPR002136">
    <property type="entry name" value="Ribosomal_uL4"/>
</dbReference>
<keyword evidence="3 6" id="KW-0694">RNA-binding</keyword>
<dbReference type="RefSeq" id="WP_011822451.1">
    <property type="nucleotide sequence ID" value="NC_008818.1"/>
</dbReference>
<keyword evidence="5 6" id="KW-0687">Ribonucleoprotein</keyword>
<dbReference type="SUPFAM" id="SSF52166">
    <property type="entry name" value="Ribosomal protein L4"/>
    <property type="match status" value="1"/>
</dbReference>
<evidence type="ECO:0000256" key="1">
    <source>
        <dbReference type="ARBA" id="ARBA00010528"/>
    </source>
</evidence>
<dbReference type="STRING" id="415426.Hbut_1303"/>
<comment type="function">
    <text evidence="6">Forms part of the polypeptide exit tunnel.</text>
</comment>
<keyword evidence="8" id="KW-1185">Reference proteome</keyword>
<comment type="similarity">
    <text evidence="1 6">Belongs to the universal ribosomal protein uL4 family.</text>
</comment>
<gene>
    <name evidence="6" type="primary">rpl4</name>
    <name evidence="7" type="ordered locus">Hbut_1303</name>
</gene>
<comment type="subunit">
    <text evidence="6">Part of the 50S ribosomal subunit.</text>
</comment>
<dbReference type="Proteomes" id="UP000002593">
    <property type="component" value="Chromosome"/>
</dbReference>
<evidence type="ECO:0000256" key="3">
    <source>
        <dbReference type="ARBA" id="ARBA00022884"/>
    </source>
</evidence>
<dbReference type="HOGENOM" id="CLU_026535_0_0_2"/>
<dbReference type="Gene3D" id="3.40.1370.10">
    <property type="match status" value="1"/>
</dbReference>